<keyword evidence="5 7" id="KW-0472">Membrane</keyword>
<accession>A0A8J4YPP0</accession>
<dbReference type="AlphaFoldDB" id="A0A8J4YPP0"/>
<evidence type="ECO:0000256" key="1">
    <source>
        <dbReference type="ARBA" id="ARBA00004127"/>
    </source>
</evidence>
<evidence type="ECO:0000256" key="7">
    <source>
        <dbReference type="SAM" id="Phobius"/>
    </source>
</evidence>
<evidence type="ECO:0000256" key="4">
    <source>
        <dbReference type="ARBA" id="ARBA00022989"/>
    </source>
</evidence>
<name>A0A8J4YPP0_CHIOP</name>
<organism evidence="9 10">
    <name type="scientific">Chionoecetes opilio</name>
    <name type="common">Atlantic snow crab</name>
    <name type="synonym">Cancer opilio</name>
    <dbReference type="NCBI Taxonomy" id="41210"/>
    <lineage>
        <taxon>Eukaryota</taxon>
        <taxon>Metazoa</taxon>
        <taxon>Ecdysozoa</taxon>
        <taxon>Arthropoda</taxon>
        <taxon>Crustacea</taxon>
        <taxon>Multicrustacea</taxon>
        <taxon>Malacostraca</taxon>
        <taxon>Eumalacostraca</taxon>
        <taxon>Eucarida</taxon>
        <taxon>Decapoda</taxon>
        <taxon>Pleocyemata</taxon>
        <taxon>Brachyura</taxon>
        <taxon>Eubrachyura</taxon>
        <taxon>Majoidea</taxon>
        <taxon>Majidae</taxon>
        <taxon>Chionoecetes</taxon>
    </lineage>
</organism>
<dbReference type="InterPro" id="IPR036259">
    <property type="entry name" value="MFS_trans_sf"/>
</dbReference>
<sequence>MGGTLGKGGSWVVDHAMDDMPLEPYGRDRVSHGSIITGFENPPSYEESEGVIETPEEKKGRKRSHWVVYITVFVMSIGFSIVLTSVWPYLQSLNKDLTKNALGFVVAANPLGQLLAAPLLGLWGNKAGTIRGACLITVAFFILGNAMYSLLAVFEGLGSMATYYAMIISRFIVGVSSANVTLCRAYLAQATTLQERTSGIAIVAAAQALGFVIGPGIQTVLILLVPVEVDTGSGGSNGTSTQRRAGRQLSLGLSIWCCSCQASLRSTTSHRRKGKLLMRGRNGESMKLPTPDPWALAGLLFGFFITAFIYVLIETLAVPFVGDQYGWSGNTPQLVIGVAIMGGGILATCLFPVSGWLARKIDERLVMLIPGFIPILLGTALFMPYPGSTIPIQECYTNTSESTSPLTTWETSTWDSVNSSWEVSPTASDLILDDSLPPSDPVDILHRLLLLSDTAGETTDNCTGGCPIEQEWCQSVPQLPLAQLAVAFLIIMLGYPIAQSINQGIYSKVLGPRPQGLWMGVLTGVGGLARIAGPIFVAYIYTELGTYWCFGVLLAGMILAFCELIALYPRLVPMKLPTSKTQYAYDGPAAKPQPNGTDNPPPRQVIVKT</sequence>
<dbReference type="GO" id="GO:0022857">
    <property type="term" value="F:transmembrane transporter activity"/>
    <property type="evidence" value="ECO:0007669"/>
    <property type="project" value="InterPro"/>
</dbReference>
<feature type="transmembrane region" description="Helical" evidence="7">
    <location>
        <begin position="479"/>
        <end position="497"/>
    </location>
</feature>
<feature type="transmembrane region" description="Helical" evidence="7">
    <location>
        <begin position="517"/>
        <end position="541"/>
    </location>
</feature>
<feature type="transmembrane region" description="Helical" evidence="7">
    <location>
        <begin position="130"/>
        <end position="151"/>
    </location>
</feature>
<dbReference type="InterPro" id="IPR020846">
    <property type="entry name" value="MFS_dom"/>
</dbReference>
<feature type="transmembrane region" description="Helical" evidence="7">
    <location>
        <begin position="102"/>
        <end position="123"/>
    </location>
</feature>
<keyword evidence="3 7" id="KW-0812">Transmembrane</keyword>
<evidence type="ECO:0000256" key="5">
    <source>
        <dbReference type="ARBA" id="ARBA00023136"/>
    </source>
</evidence>
<dbReference type="InterPro" id="IPR011701">
    <property type="entry name" value="MFS"/>
</dbReference>
<protein>
    <submittedName>
        <fullName evidence="9">Major facilitator superfamily domain-containing protein 8</fullName>
    </submittedName>
</protein>
<evidence type="ECO:0000256" key="3">
    <source>
        <dbReference type="ARBA" id="ARBA00022692"/>
    </source>
</evidence>
<dbReference type="GO" id="GO:0005765">
    <property type="term" value="C:lysosomal membrane"/>
    <property type="evidence" value="ECO:0007669"/>
    <property type="project" value="TreeGrafter"/>
</dbReference>
<dbReference type="PROSITE" id="PS50850">
    <property type="entry name" value="MFS"/>
    <property type="match status" value="1"/>
</dbReference>
<keyword evidence="2" id="KW-0813">Transport</keyword>
<keyword evidence="10" id="KW-1185">Reference proteome</keyword>
<feature type="transmembrane region" description="Helical" evidence="7">
    <location>
        <begin position="294"/>
        <end position="313"/>
    </location>
</feature>
<feature type="region of interest" description="Disordered" evidence="6">
    <location>
        <begin position="587"/>
        <end position="609"/>
    </location>
</feature>
<comment type="subcellular location">
    <subcellularLocation>
        <location evidence="1">Endomembrane system</location>
        <topology evidence="1">Multi-pass membrane protein</topology>
    </subcellularLocation>
</comment>
<dbReference type="PANTHER" id="PTHR23510:SF3">
    <property type="entry name" value="MAJOR FACILITATOR SUPERFAMILY DOMAIN-CONTAINING PROTEIN 8"/>
    <property type="match status" value="1"/>
</dbReference>
<dbReference type="SUPFAM" id="SSF103473">
    <property type="entry name" value="MFS general substrate transporter"/>
    <property type="match status" value="1"/>
</dbReference>
<feature type="transmembrane region" description="Helical" evidence="7">
    <location>
        <begin position="199"/>
        <end position="225"/>
    </location>
</feature>
<feature type="transmembrane region" description="Helical" evidence="7">
    <location>
        <begin position="333"/>
        <end position="353"/>
    </location>
</feature>
<proteinExistence type="predicted"/>
<feature type="transmembrane region" description="Helical" evidence="7">
    <location>
        <begin position="365"/>
        <end position="385"/>
    </location>
</feature>
<evidence type="ECO:0000313" key="9">
    <source>
        <dbReference type="EMBL" id="KAG0728019.1"/>
    </source>
</evidence>
<dbReference type="OrthoDB" id="370281at2759"/>
<feature type="transmembrane region" description="Helical" evidence="7">
    <location>
        <begin position="547"/>
        <end position="568"/>
    </location>
</feature>
<dbReference type="PANTHER" id="PTHR23510">
    <property type="entry name" value="INNER MEMBRANE TRANSPORT PROTEIN YAJR"/>
    <property type="match status" value="1"/>
</dbReference>
<comment type="caution">
    <text evidence="9">The sequence shown here is derived from an EMBL/GenBank/DDBJ whole genome shotgun (WGS) entry which is preliminary data.</text>
</comment>
<gene>
    <name evidence="9" type="primary">Mfsd8_1</name>
    <name evidence="9" type="ORF">GWK47_003883</name>
</gene>
<keyword evidence="4 7" id="KW-1133">Transmembrane helix</keyword>
<dbReference type="Pfam" id="PF07690">
    <property type="entry name" value="MFS_1"/>
    <property type="match status" value="1"/>
</dbReference>
<dbReference type="Proteomes" id="UP000770661">
    <property type="component" value="Unassembled WGS sequence"/>
</dbReference>
<dbReference type="GO" id="GO:0012505">
    <property type="term" value="C:endomembrane system"/>
    <property type="evidence" value="ECO:0007669"/>
    <property type="project" value="UniProtKB-SubCell"/>
</dbReference>
<dbReference type="InterPro" id="IPR051068">
    <property type="entry name" value="MFS_Domain-Containing_Protein"/>
</dbReference>
<dbReference type="EMBL" id="JACEEZ010002726">
    <property type="protein sequence ID" value="KAG0728019.1"/>
    <property type="molecule type" value="Genomic_DNA"/>
</dbReference>
<evidence type="ECO:0000313" key="10">
    <source>
        <dbReference type="Proteomes" id="UP000770661"/>
    </source>
</evidence>
<evidence type="ECO:0000256" key="6">
    <source>
        <dbReference type="SAM" id="MobiDB-lite"/>
    </source>
</evidence>
<reference evidence="9" key="1">
    <citation type="submission" date="2020-07" db="EMBL/GenBank/DDBJ databases">
        <title>The High-quality genome of the commercially important snow crab, Chionoecetes opilio.</title>
        <authorList>
            <person name="Jeong J.-H."/>
            <person name="Ryu S."/>
        </authorList>
    </citation>
    <scope>NUCLEOTIDE SEQUENCE</scope>
    <source>
        <strain evidence="9">MADBK_172401_WGS</strain>
        <tissue evidence="9">Digestive gland</tissue>
    </source>
</reference>
<dbReference type="Gene3D" id="1.20.1250.20">
    <property type="entry name" value="MFS general substrate transporter like domains"/>
    <property type="match status" value="2"/>
</dbReference>
<feature type="transmembrane region" description="Helical" evidence="7">
    <location>
        <begin position="163"/>
        <end position="187"/>
    </location>
</feature>
<evidence type="ECO:0000259" key="8">
    <source>
        <dbReference type="PROSITE" id="PS50850"/>
    </source>
</evidence>
<feature type="domain" description="Major facilitator superfamily (MFS) profile" evidence="8">
    <location>
        <begin position="64"/>
        <end position="572"/>
    </location>
</feature>
<feature type="transmembrane region" description="Helical" evidence="7">
    <location>
        <begin position="66"/>
        <end position="90"/>
    </location>
</feature>
<evidence type="ECO:0000256" key="2">
    <source>
        <dbReference type="ARBA" id="ARBA00022448"/>
    </source>
</evidence>